<accession>K4JXB2</accession>
<dbReference type="EMBL" id="JX100809">
    <property type="protein sequence ID" value="AFU88578.1"/>
    <property type="molecule type" value="Genomic_DNA"/>
</dbReference>
<evidence type="ECO:0000313" key="1">
    <source>
        <dbReference type="EMBL" id="AFU88578.1"/>
    </source>
</evidence>
<reference evidence="1 2" key="1">
    <citation type="journal article" date="2012" name="BMC Genomics">
        <title>The Caulobacter crescentus phage phiCbK: genomics of a canonical phage.</title>
        <authorList>
            <person name="Gill J.J."/>
            <person name="Berry J.D."/>
            <person name="Russell W.K."/>
            <person name="Lessor L."/>
            <person name="Escobar Garcia D.A."/>
            <person name="Hernandez D."/>
            <person name="Kane A."/>
            <person name="Keene J."/>
            <person name="Maddox M."/>
            <person name="Martin R."/>
            <person name="Mohan S."/>
            <person name="Thorn A.M."/>
            <person name="Russell D.H."/>
            <person name="Young R."/>
        </authorList>
    </citation>
    <scope>NUCLEOTIDE SEQUENCE [LARGE SCALE GENOMIC DNA]</scope>
</reference>
<dbReference type="RefSeq" id="YP_006989993.1">
    <property type="nucleotide sequence ID" value="NC_019411.1"/>
</dbReference>
<evidence type="ECO:0000313" key="2">
    <source>
        <dbReference type="Proteomes" id="UP000000460"/>
    </source>
</evidence>
<gene>
    <name evidence="1" type="ORF">CcrSwift_gp260</name>
</gene>
<sequence length="133" mass="15382">MTASRQEIKDVLDRVANLREPDRDVELAVWNVVSTQGRWAWHARHETIHQIASSDGRYGYGICSLERLTSSINDVLSFAHYADLHSLELLEKGLARVKLLPRHLYDQDYDVQFFLCRDMLMVILEHCLEKASA</sequence>
<name>K4JXB2_9CAUD</name>
<organism evidence="1 2">
    <name type="scientific">Caulobacter phage CcrSwift</name>
    <dbReference type="NCBI Taxonomy" id="2927984"/>
    <lineage>
        <taxon>Viruses</taxon>
        <taxon>Duplodnaviria</taxon>
        <taxon>Heunggongvirae</taxon>
        <taxon>Uroviricota</taxon>
        <taxon>Caudoviricetes</taxon>
        <taxon>Jeanschmidtviridae</taxon>
        <taxon>Shapirovirus</taxon>
        <taxon>Shapirovirus swift</taxon>
    </lineage>
</organism>
<dbReference type="Proteomes" id="UP000000460">
    <property type="component" value="Segment"/>
</dbReference>
<proteinExistence type="predicted"/>
<keyword evidence="2" id="KW-1185">Reference proteome</keyword>
<dbReference type="KEGG" id="vg:13996795"/>
<protein>
    <submittedName>
        <fullName evidence="1">Uncharacterized protein</fullName>
    </submittedName>
</protein>
<dbReference type="GeneID" id="13996795"/>